<keyword evidence="3" id="KW-1185">Reference proteome</keyword>
<evidence type="ECO:0000259" key="1">
    <source>
        <dbReference type="Pfam" id="PF09382"/>
    </source>
</evidence>
<evidence type="ECO:0000313" key="3">
    <source>
        <dbReference type="Proteomes" id="UP000593626"/>
    </source>
</evidence>
<organism evidence="2 3">
    <name type="scientific">Mangrovibacillus cuniculi</name>
    <dbReference type="NCBI Taxonomy" id="2593652"/>
    <lineage>
        <taxon>Bacteria</taxon>
        <taxon>Bacillati</taxon>
        <taxon>Bacillota</taxon>
        <taxon>Bacilli</taxon>
        <taxon>Bacillales</taxon>
        <taxon>Bacillaceae</taxon>
        <taxon>Mangrovibacillus</taxon>
    </lineage>
</organism>
<dbReference type="AlphaFoldDB" id="A0A7S8HED9"/>
<dbReference type="GO" id="GO:0006260">
    <property type="term" value="P:DNA replication"/>
    <property type="evidence" value="ECO:0007669"/>
    <property type="project" value="InterPro"/>
</dbReference>
<dbReference type="InterPro" id="IPR018982">
    <property type="entry name" value="RQC_domain"/>
</dbReference>
<dbReference type="Proteomes" id="UP000593626">
    <property type="component" value="Chromosome"/>
</dbReference>
<protein>
    <recommendedName>
        <fullName evidence="1">RQC domain-containing protein</fullName>
    </recommendedName>
</protein>
<reference evidence="2 3" key="1">
    <citation type="submission" date="2019-07" db="EMBL/GenBank/DDBJ databases">
        <title>Genome sequence of 2 isolates from Red Sea Mangroves.</title>
        <authorList>
            <person name="Sefrji F."/>
            <person name="Michoud G."/>
            <person name="Merlino G."/>
            <person name="Daffonchio D."/>
        </authorList>
    </citation>
    <scope>NUCLEOTIDE SEQUENCE [LARGE SCALE GENOMIC DNA]</scope>
    <source>
        <strain evidence="2 3">R1DC41</strain>
    </source>
</reference>
<dbReference type="Pfam" id="PF09382">
    <property type="entry name" value="RQC"/>
    <property type="match status" value="1"/>
</dbReference>
<dbReference type="RefSeq" id="WP_239673150.1">
    <property type="nucleotide sequence ID" value="NZ_CP049742.1"/>
</dbReference>
<feature type="domain" description="RQC" evidence="1">
    <location>
        <begin position="373"/>
        <end position="430"/>
    </location>
</feature>
<evidence type="ECO:0000313" key="2">
    <source>
        <dbReference type="EMBL" id="QPC45638.1"/>
    </source>
</evidence>
<dbReference type="GO" id="GO:0043138">
    <property type="term" value="F:3'-5' DNA helicase activity"/>
    <property type="evidence" value="ECO:0007669"/>
    <property type="project" value="InterPro"/>
</dbReference>
<name>A0A7S8HED9_9BACI</name>
<dbReference type="EMBL" id="CP049742">
    <property type="protein sequence ID" value="QPC45638.1"/>
    <property type="molecule type" value="Genomic_DNA"/>
</dbReference>
<gene>
    <name evidence="2" type="ORF">G8O30_00950</name>
</gene>
<dbReference type="NCBIfam" id="NF041108">
    <property type="entry name" value="RQC_minor_2"/>
    <property type="match status" value="1"/>
</dbReference>
<accession>A0A7S8HED9</accession>
<dbReference type="GO" id="GO:0006281">
    <property type="term" value="P:DNA repair"/>
    <property type="evidence" value="ECO:0007669"/>
    <property type="project" value="InterPro"/>
</dbReference>
<dbReference type="KEGG" id="mcui:G8O30_00950"/>
<sequence>MLTRVQHIVEPLFANMSQEDVDSLLDFLGGSLYLPVPVYKEEELYPQLLRPETFLWKEHSLQRGIPIEKEYFYPQNYSALSGKELERHLSKIVADYLFCAKLHKQSQEQWIRRLEDAYVTHGFIQLANEKNSVVEAVEKMNKNSLLSVLHYPEDVAFWRHRVEIVMRPYRHVPDEWKWKMCDHQKNLVMQAENDSIHCRCETCNYGVTYHVSTGQVTLPLEVDLAQATKRIATIERQFNDMAEKTPKVISVIRDLHELKVALTAQSQRLEQLVLFKHQVEALSHPLVEAYQEILSIHLPLEPVEPSLLSLVSVEIPDMRVLKKVALWKTFVQDGLESQLEMLLENWGQAVEEAAPKATDVVFQMKDLVLMRGDAEKIKEFLEDYEEEVPTQMLVKILNGEGTSKIRRLSLHEAPIFGLLRDWPSKYVTKALLEMR</sequence>
<proteinExistence type="predicted"/>